<keyword evidence="1" id="KW-0812">Transmembrane</keyword>
<feature type="transmembrane region" description="Helical" evidence="1">
    <location>
        <begin position="34"/>
        <end position="53"/>
    </location>
</feature>
<keyword evidence="1" id="KW-1133">Transmembrane helix</keyword>
<evidence type="ECO:0000313" key="2">
    <source>
        <dbReference type="EMBL" id="KAJ4428301.1"/>
    </source>
</evidence>
<proteinExistence type="predicted"/>
<evidence type="ECO:0000256" key="1">
    <source>
        <dbReference type="SAM" id="Phobius"/>
    </source>
</evidence>
<accession>A0ABQ8S369</accession>
<gene>
    <name evidence="2" type="ORF">ANN_24319</name>
</gene>
<evidence type="ECO:0000313" key="3">
    <source>
        <dbReference type="Proteomes" id="UP001148838"/>
    </source>
</evidence>
<reference evidence="2 3" key="1">
    <citation type="journal article" date="2022" name="Allergy">
        <title>Genome assembly and annotation of Periplaneta americana reveal a comprehensive cockroach allergen profile.</title>
        <authorList>
            <person name="Wang L."/>
            <person name="Xiong Q."/>
            <person name="Saelim N."/>
            <person name="Wang L."/>
            <person name="Nong W."/>
            <person name="Wan A.T."/>
            <person name="Shi M."/>
            <person name="Liu X."/>
            <person name="Cao Q."/>
            <person name="Hui J.H.L."/>
            <person name="Sookrung N."/>
            <person name="Leung T.F."/>
            <person name="Tungtrongchitr A."/>
            <person name="Tsui S.K.W."/>
        </authorList>
    </citation>
    <scope>NUCLEOTIDE SEQUENCE [LARGE SCALE GENOMIC DNA]</scope>
    <source>
        <strain evidence="2">PWHHKU_190912</strain>
    </source>
</reference>
<sequence>MSLITQLNPIITKFPNLRNFIPLRNVQLSVPQKVTVLSVTIGVALIGFLARYLRRRRRTVNLGTFRRGGKRIAASSHGTRSPNGG</sequence>
<dbReference type="EMBL" id="JAJSOF020000037">
    <property type="protein sequence ID" value="KAJ4428301.1"/>
    <property type="molecule type" value="Genomic_DNA"/>
</dbReference>
<comment type="caution">
    <text evidence="2">The sequence shown here is derived from an EMBL/GenBank/DDBJ whole genome shotgun (WGS) entry which is preliminary data.</text>
</comment>
<protein>
    <submittedName>
        <fullName evidence="2">Uncharacterized protein</fullName>
    </submittedName>
</protein>
<dbReference type="Proteomes" id="UP001148838">
    <property type="component" value="Unassembled WGS sequence"/>
</dbReference>
<name>A0ABQ8S369_PERAM</name>
<organism evidence="2 3">
    <name type="scientific">Periplaneta americana</name>
    <name type="common">American cockroach</name>
    <name type="synonym">Blatta americana</name>
    <dbReference type="NCBI Taxonomy" id="6978"/>
    <lineage>
        <taxon>Eukaryota</taxon>
        <taxon>Metazoa</taxon>
        <taxon>Ecdysozoa</taxon>
        <taxon>Arthropoda</taxon>
        <taxon>Hexapoda</taxon>
        <taxon>Insecta</taxon>
        <taxon>Pterygota</taxon>
        <taxon>Neoptera</taxon>
        <taxon>Polyneoptera</taxon>
        <taxon>Dictyoptera</taxon>
        <taxon>Blattodea</taxon>
        <taxon>Blattoidea</taxon>
        <taxon>Blattidae</taxon>
        <taxon>Blattinae</taxon>
        <taxon>Periplaneta</taxon>
    </lineage>
</organism>
<keyword evidence="3" id="KW-1185">Reference proteome</keyword>
<keyword evidence="1" id="KW-0472">Membrane</keyword>